<feature type="region of interest" description="Disordered" evidence="1">
    <location>
        <begin position="786"/>
        <end position="810"/>
    </location>
</feature>
<dbReference type="GeneID" id="136801395"/>
<protein>
    <submittedName>
        <fullName evidence="2">Uncharacterized protein</fullName>
    </submittedName>
</protein>
<evidence type="ECO:0000256" key="1">
    <source>
        <dbReference type="SAM" id="MobiDB-lite"/>
    </source>
</evidence>
<organism evidence="2 3">
    <name type="scientific">Clytia hemisphaerica</name>
    <dbReference type="NCBI Taxonomy" id="252671"/>
    <lineage>
        <taxon>Eukaryota</taxon>
        <taxon>Metazoa</taxon>
        <taxon>Cnidaria</taxon>
        <taxon>Hydrozoa</taxon>
        <taxon>Hydroidolina</taxon>
        <taxon>Leptothecata</taxon>
        <taxon>Obeliida</taxon>
        <taxon>Clytiidae</taxon>
        <taxon>Clytia</taxon>
    </lineage>
</organism>
<dbReference type="SUPFAM" id="SSF52540">
    <property type="entry name" value="P-loop containing nucleoside triphosphate hydrolases"/>
    <property type="match status" value="1"/>
</dbReference>
<dbReference type="RefSeq" id="XP_066914135.1">
    <property type="nucleotide sequence ID" value="XM_067058034.1"/>
</dbReference>
<accession>A0A7M5WS41</accession>
<sequence>MASQLNLQQKIIALEPKIIDPSKCLPRTSLYHQIQANAQSTIDNQNRKFNLGNGQLFTDPILAADQLLLREYADSALFDTNRHNPIFIPNVFQSHQYTKKDSTVHLLDYDVDINTLKKSLDNLKKDSPAYWFTGELQAFYDLQLNNSGDEINAREFSNWILNVKIMYLLMEEIGNQPTQGCFRMLCCFRQPSTNDLTLPSTTEDSKTFIQACIQKLASKSPGSKLEQTLKKTLKDAKKEVENLVKQNQPSHSTIKWLFGLVLSELGEKGEHSFFRKLYSLKDDPVLEDTVILSSINFLTNVQKKMHQEIDVLLFSWTKKLIIGVEIKRTLTGKAFDQLNKYHKLIEGKLGDQLGHGWTYHPVICVGTDDLSFNNQHYIDQETDLKCWLSTLLAKYPTVSSGIPFIPAVNQVKDLLRIIVFAIHASKTASITRSNWVEYISQAIDTVCTTDNILFYSQRQLPIMKTDTSEFDKIILLAPYGCGKSFILQEKAKQLSGMAQYKGRVMYAIETSDLETLLKWRLKDELGKEHGVDVYGYRDYSVLINEEEIEKLMERIKTKKINALFIDECWITREKTKEMVMKVKQHVDVIWIASNGYGHRDILLGDEDLSVYDDFIKFELDVNLRNCESIAKEALSYEERYSSGYKEGLVLPPPNHPDGEKPYHFVSFEDAMKEMRRITNNGVLVISHNLPYEADDFQTLNKLKLKWKRYGEYKNDFNTGESPYQYLKDGNILLVEDYELIIGFEWENIIILVKEDNAFGLDNHPCNLFMRCTTNLMLVDIVEDISSDETSRRHTSSDVSDESSSDVSSDD</sequence>
<evidence type="ECO:0000313" key="3">
    <source>
        <dbReference type="Proteomes" id="UP000594262"/>
    </source>
</evidence>
<reference evidence="2" key="1">
    <citation type="submission" date="2021-01" db="UniProtKB">
        <authorList>
            <consortium name="EnsemblMetazoa"/>
        </authorList>
    </citation>
    <scope>IDENTIFICATION</scope>
</reference>
<feature type="compositionally biased region" description="Acidic residues" evidence="1">
    <location>
        <begin position="798"/>
        <end position="810"/>
    </location>
</feature>
<keyword evidence="3" id="KW-1185">Reference proteome</keyword>
<evidence type="ECO:0000313" key="2">
    <source>
        <dbReference type="EnsemblMetazoa" id="CLYHEMP008649.1"/>
    </source>
</evidence>
<dbReference type="AlphaFoldDB" id="A0A7M5WS41"/>
<dbReference type="InterPro" id="IPR027417">
    <property type="entry name" value="P-loop_NTPase"/>
</dbReference>
<dbReference type="EnsemblMetazoa" id="CLYHEMT008649.1">
    <property type="protein sequence ID" value="CLYHEMP008649.1"/>
    <property type="gene ID" value="CLYHEMG008649"/>
</dbReference>
<name>A0A7M5WS41_9CNID</name>
<dbReference type="Proteomes" id="UP000594262">
    <property type="component" value="Unplaced"/>
</dbReference>
<proteinExistence type="predicted"/>